<keyword evidence="5" id="KW-1185">Reference proteome</keyword>
<protein>
    <submittedName>
        <fullName evidence="2">Uncharacterized protein DUF1840</fullName>
    </submittedName>
</protein>
<name>A0A4R3LI29_9BURK</name>
<accession>A0A4R3LI29</accession>
<evidence type="ECO:0000313" key="2">
    <source>
        <dbReference type="EMBL" id="TCS98114.1"/>
    </source>
</evidence>
<organism evidence="2 4">
    <name type="scientific">Tepidimonas ignava</name>
    <dbReference type="NCBI Taxonomy" id="114249"/>
    <lineage>
        <taxon>Bacteria</taxon>
        <taxon>Pseudomonadati</taxon>
        <taxon>Pseudomonadota</taxon>
        <taxon>Betaproteobacteria</taxon>
        <taxon>Burkholderiales</taxon>
        <taxon>Tepidimonas</taxon>
    </lineage>
</organism>
<evidence type="ECO:0000313" key="3">
    <source>
        <dbReference type="EMBL" id="TSE22621.1"/>
    </source>
</evidence>
<reference evidence="3 5" key="2">
    <citation type="submission" date="2019-07" db="EMBL/GenBank/DDBJ databases">
        <title>Tepidimonas ignava SPS-1037 draft genome.</title>
        <authorList>
            <person name="Da Costa M.S."/>
            <person name="Froufe H.J.C."/>
            <person name="Egas C."/>
            <person name="Albuquerque L."/>
        </authorList>
    </citation>
    <scope>NUCLEOTIDE SEQUENCE [LARGE SCALE GENOMIC DNA]</scope>
    <source>
        <strain evidence="3 5">SPS-1037</strain>
    </source>
</reference>
<dbReference type="EMBL" id="SMAH01000006">
    <property type="protein sequence ID" value="TCS98114.1"/>
    <property type="molecule type" value="Genomic_DNA"/>
</dbReference>
<evidence type="ECO:0000256" key="1">
    <source>
        <dbReference type="SAM" id="MobiDB-lite"/>
    </source>
</evidence>
<evidence type="ECO:0000313" key="5">
    <source>
        <dbReference type="Proteomes" id="UP000315577"/>
    </source>
</evidence>
<dbReference type="Proteomes" id="UP000295536">
    <property type="component" value="Unassembled WGS sequence"/>
</dbReference>
<reference evidence="2 4" key="1">
    <citation type="submission" date="2019-03" db="EMBL/GenBank/DDBJ databases">
        <title>Genomic Encyclopedia of Type Strains, Phase IV (KMG-IV): sequencing the most valuable type-strain genomes for metagenomic binning, comparative biology and taxonomic classification.</title>
        <authorList>
            <person name="Goeker M."/>
        </authorList>
    </citation>
    <scope>NUCLEOTIDE SEQUENCE [LARGE SCALE GENOMIC DNA]</scope>
    <source>
        <strain evidence="2 4">DSM 12034</strain>
    </source>
</reference>
<dbReference type="OrthoDB" id="5296629at2"/>
<dbReference type="Pfam" id="PF08895">
    <property type="entry name" value="DUF1840"/>
    <property type="match status" value="1"/>
</dbReference>
<dbReference type="RefSeq" id="WP_132962436.1">
    <property type="nucleotide sequence ID" value="NZ_JBKBMZ010000020.1"/>
</dbReference>
<gene>
    <name evidence="2" type="ORF">EDC36_106115</name>
    <name evidence="3" type="ORF">Tigna_01067</name>
</gene>
<dbReference type="Proteomes" id="UP000315577">
    <property type="component" value="Unassembled WGS sequence"/>
</dbReference>
<dbReference type="AlphaFoldDB" id="A0A4R3LI29"/>
<sequence>MLYRFKSKATGDVVMLEPNGRQVLHILGKDPDGPGIILPEQMAAAIEALRAAVAAEEAEQARRREEAQARGDEPTEPLEERVPLRVRVAPFIEMLQHCQREGCEVVWGV</sequence>
<feature type="compositionally biased region" description="Basic and acidic residues" evidence="1">
    <location>
        <begin position="59"/>
        <end position="81"/>
    </location>
</feature>
<proteinExistence type="predicted"/>
<comment type="caution">
    <text evidence="2">The sequence shown here is derived from an EMBL/GenBank/DDBJ whole genome shotgun (WGS) entry which is preliminary data.</text>
</comment>
<dbReference type="InterPro" id="IPR014991">
    <property type="entry name" value="DUF1840"/>
</dbReference>
<feature type="region of interest" description="Disordered" evidence="1">
    <location>
        <begin position="57"/>
        <end position="81"/>
    </location>
</feature>
<evidence type="ECO:0000313" key="4">
    <source>
        <dbReference type="Proteomes" id="UP000295536"/>
    </source>
</evidence>
<dbReference type="EMBL" id="VJNC01000005">
    <property type="protein sequence ID" value="TSE22621.1"/>
    <property type="molecule type" value="Genomic_DNA"/>
</dbReference>